<feature type="region of interest" description="Disordered" evidence="1">
    <location>
        <begin position="777"/>
        <end position="803"/>
    </location>
</feature>
<feature type="compositionally biased region" description="Low complexity" evidence="1">
    <location>
        <begin position="449"/>
        <end position="470"/>
    </location>
</feature>
<evidence type="ECO:0000313" key="2">
    <source>
        <dbReference type="EMBL" id="TPP59216.1"/>
    </source>
</evidence>
<sequence>MVSSLARSNSSTHLNHLILVSSISLPKPVESGGPKSDGPASGLGIPSYHDILPEAEICEAVHKACPLLVPFSCAGPAQGEEVPHVDPVQRPVPPNPLPRFFHRSLYTPGFCQYKLTARLFQSSGGGCKVPLITTSVLRKWSKGIERFSFPCQRPLFDAEHYSPARRFTATATLICLVMNVTAWATLRLQNRERKFCLEHLVSGSHPTEFVPDLLRVQVVLSAESPVCTTHPCHTKVVFGGLSAVGRLIPHTPSPAQIHRPMVKPIRLQLLTYFVLNAIFASMCSFDASVKHSWRFSWLDPRVFRTPLFHNDLCMALSSSKDTSSPSKLVHLKEMLSSSDVQSRSLGPGERLLTSDVLPTGLCKTRTNDNDCGARDGNGHSPPEPGLFTETWPHPGLTLFDDLVPHVVRVIALYEHSALDHRTILFFRHFYHQLALSTGNPSAPVTEITANAASTAPTATTTTTTSSSRSSNDPLDRPATASDIERRFMAGSGANLVASNQPAQTNLVRSMTALYEQCQKHLTAASSSSTRQGGRDRSLLPNQTSTRRENHSRSLSAGGIEGAVSTGAASTVSATSAVHPNESLPKLLSAAASLLAAAATGSLIHGITDRRSLRLGSTSSDRDRRSRLRRFNQSVISSFLSSHPFHQCSGVASPFDGSQLSSSSVRSALIKVPGNVLHPAGFIAQGNLNAASSQKLSSTRRIGRNEMGTLGSQISLRSLSCGSSSGAESYNSYRLVVSRAGAIWSELWRMRMLLMDVMRWAEAVAPLAQANNVSITPEAHRSEQSGNYPVCLPPVSAETADPVD</sequence>
<protein>
    <submittedName>
        <fullName evidence="2">Smoothened</fullName>
    </submittedName>
</protein>
<reference evidence="2 3" key="1">
    <citation type="submission" date="2019-04" db="EMBL/GenBank/DDBJ databases">
        <title>Annotation for the trematode Fasciola gigantica.</title>
        <authorList>
            <person name="Choi Y.-J."/>
        </authorList>
    </citation>
    <scope>NUCLEOTIDE SEQUENCE [LARGE SCALE GENOMIC DNA]</scope>
    <source>
        <strain evidence="2">Uganda_cow_1</strain>
    </source>
</reference>
<dbReference type="OrthoDB" id="10064659at2759"/>
<gene>
    <name evidence="2" type="ORF">FGIG_07023</name>
</gene>
<evidence type="ECO:0000313" key="3">
    <source>
        <dbReference type="Proteomes" id="UP000316759"/>
    </source>
</evidence>
<proteinExistence type="predicted"/>
<organism evidence="2 3">
    <name type="scientific">Fasciola gigantica</name>
    <name type="common">Giant liver fluke</name>
    <dbReference type="NCBI Taxonomy" id="46835"/>
    <lineage>
        <taxon>Eukaryota</taxon>
        <taxon>Metazoa</taxon>
        <taxon>Spiralia</taxon>
        <taxon>Lophotrochozoa</taxon>
        <taxon>Platyhelminthes</taxon>
        <taxon>Trematoda</taxon>
        <taxon>Digenea</taxon>
        <taxon>Plagiorchiida</taxon>
        <taxon>Echinostomata</taxon>
        <taxon>Echinostomatoidea</taxon>
        <taxon>Fasciolidae</taxon>
        <taxon>Fasciola</taxon>
    </lineage>
</organism>
<name>A0A504YFG5_FASGI</name>
<evidence type="ECO:0000256" key="1">
    <source>
        <dbReference type="SAM" id="MobiDB-lite"/>
    </source>
</evidence>
<keyword evidence="3" id="KW-1185">Reference proteome</keyword>
<comment type="caution">
    <text evidence="2">The sequence shown here is derived from an EMBL/GenBank/DDBJ whole genome shotgun (WGS) entry which is preliminary data.</text>
</comment>
<dbReference type="EMBL" id="SUNJ01010980">
    <property type="protein sequence ID" value="TPP59216.1"/>
    <property type="molecule type" value="Genomic_DNA"/>
</dbReference>
<dbReference type="STRING" id="46835.A0A504YFG5"/>
<feature type="region of interest" description="Disordered" evidence="1">
    <location>
        <begin position="522"/>
        <end position="558"/>
    </location>
</feature>
<dbReference type="Proteomes" id="UP000316759">
    <property type="component" value="Unassembled WGS sequence"/>
</dbReference>
<dbReference type="AlphaFoldDB" id="A0A504YFG5"/>
<feature type="region of interest" description="Disordered" evidence="1">
    <location>
        <begin position="449"/>
        <end position="478"/>
    </location>
</feature>
<dbReference type="Gene3D" id="1.20.1070.10">
    <property type="entry name" value="Rhodopsin 7-helix transmembrane proteins"/>
    <property type="match status" value="1"/>
</dbReference>
<accession>A0A504YFG5</accession>